<protein>
    <submittedName>
        <fullName evidence="1">Uncharacterized protein</fullName>
    </submittedName>
</protein>
<evidence type="ECO:0000313" key="2">
    <source>
        <dbReference type="Proteomes" id="UP000324222"/>
    </source>
</evidence>
<keyword evidence="2" id="KW-1185">Reference proteome</keyword>
<accession>A0A5B7GWF8</accession>
<dbReference type="Proteomes" id="UP000324222">
    <property type="component" value="Unassembled WGS sequence"/>
</dbReference>
<dbReference type="EMBL" id="VSRR010018798">
    <property type="protein sequence ID" value="MPC61695.1"/>
    <property type="molecule type" value="Genomic_DNA"/>
</dbReference>
<comment type="caution">
    <text evidence="1">The sequence shown here is derived from an EMBL/GenBank/DDBJ whole genome shotgun (WGS) entry which is preliminary data.</text>
</comment>
<organism evidence="1 2">
    <name type="scientific">Portunus trituberculatus</name>
    <name type="common">Swimming crab</name>
    <name type="synonym">Neptunus trituberculatus</name>
    <dbReference type="NCBI Taxonomy" id="210409"/>
    <lineage>
        <taxon>Eukaryota</taxon>
        <taxon>Metazoa</taxon>
        <taxon>Ecdysozoa</taxon>
        <taxon>Arthropoda</taxon>
        <taxon>Crustacea</taxon>
        <taxon>Multicrustacea</taxon>
        <taxon>Malacostraca</taxon>
        <taxon>Eumalacostraca</taxon>
        <taxon>Eucarida</taxon>
        <taxon>Decapoda</taxon>
        <taxon>Pleocyemata</taxon>
        <taxon>Brachyura</taxon>
        <taxon>Eubrachyura</taxon>
        <taxon>Portunoidea</taxon>
        <taxon>Portunidae</taxon>
        <taxon>Portuninae</taxon>
        <taxon>Portunus</taxon>
    </lineage>
</organism>
<sequence length="66" mass="7400">MCSTTRCSRVHALGFFKFSIIWLQLKKNGKQESKVCLGLLLNLDNLNPNNSDFVTRQTLTTPGTKA</sequence>
<gene>
    <name evidence="1" type="ORF">E2C01_055770</name>
</gene>
<proteinExistence type="predicted"/>
<reference evidence="1 2" key="1">
    <citation type="submission" date="2019-05" db="EMBL/GenBank/DDBJ databases">
        <title>Another draft genome of Portunus trituberculatus and its Hox gene families provides insights of decapod evolution.</title>
        <authorList>
            <person name="Jeong J.-H."/>
            <person name="Song I."/>
            <person name="Kim S."/>
            <person name="Choi T."/>
            <person name="Kim D."/>
            <person name="Ryu S."/>
            <person name="Kim W."/>
        </authorList>
    </citation>
    <scope>NUCLEOTIDE SEQUENCE [LARGE SCALE GENOMIC DNA]</scope>
    <source>
        <tissue evidence="1">Muscle</tissue>
    </source>
</reference>
<dbReference type="AlphaFoldDB" id="A0A5B7GWF8"/>
<name>A0A5B7GWF8_PORTR</name>
<evidence type="ECO:0000313" key="1">
    <source>
        <dbReference type="EMBL" id="MPC61695.1"/>
    </source>
</evidence>